<dbReference type="GO" id="GO:1902201">
    <property type="term" value="P:negative regulation of bacterial-type flagellum-dependent cell motility"/>
    <property type="evidence" value="ECO:0007669"/>
    <property type="project" value="TreeGrafter"/>
</dbReference>
<proteinExistence type="predicted"/>
<dbReference type="NCBIfam" id="TIGR00254">
    <property type="entry name" value="GGDEF"/>
    <property type="match status" value="1"/>
</dbReference>
<accession>A0A267MDV1</accession>
<dbReference type="AlphaFoldDB" id="A0A267MDV1"/>
<dbReference type="FunFam" id="3.30.70.270:FF:000001">
    <property type="entry name" value="Diguanylate cyclase domain protein"/>
    <property type="match status" value="1"/>
</dbReference>
<comment type="caution">
    <text evidence="5">The sequence shown here is derived from an EMBL/GenBank/DDBJ whole genome shotgun (WGS) entry which is preliminary data.</text>
</comment>
<dbReference type="GO" id="GO:0007165">
    <property type="term" value="P:signal transduction"/>
    <property type="evidence" value="ECO:0007669"/>
    <property type="project" value="InterPro"/>
</dbReference>
<dbReference type="Proteomes" id="UP000216024">
    <property type="component" value="Unassembled WGS sequence"/>
</dbReference>
<organism evidence="5 6">
    <name type="scientific">Anaeromicrobium sediminis</name>
    <dbReference type="NCBI Taxonomy" id="1478221"/>
    <lineage>
        <taxon>Bacteria</taxon>
        <taxon>Bacillati</taxon>
        <taxon>Bacillota</taxon>
        <taxon>Clostridia</taxon>
        <taxon>Peptostreptococcales</taxon>
        <taxon>Thermotaleaceae</taxon>
        <taxon>Anaeromicrobium</taxon>
    </lineage>
</organism>
<feature type="domain" description="HAMP" evidence="3">
    <location>
        <begin position="307"/>
        <end position="359"/>
    </location>
</feature>
<dbReference type="InterPro" id="IPR043128">
    <property type="entry name" value="Rev_trsase/Diguanyl_cyclase"/>
</dbReference>
<reference evidence="5 6" key="1">
    <citation type="submission" date="2017-06" db="EMBL/GenBank/DDBJ databases">
        <title>Draft genome sequence of anaerobic fermentative bacterium Anaeromicrobium sediminis DY2726D isolated from West Pacific Ocean sediments.</title>
        <authorList>
            <person name="Zeng X."/>
        </authorList>
    </citation>
    <scope>NUCLEOTIDE SEQUENCE [LARGE SCALE GENOMIC DNA]</scope>
    <source>
        <strain evidence="5 6">DY2726D</strain>
    </source>
</reference>
<dbReference type="SUPFAM" id="SSF103190">
    <property type="entry name" value="Sensory domain-like"/>
    <property type="match status" value="1"/>
</dbReference>
<dbReference type="InterPro" id="IPR050469">
    <property type="entry name" value="Diguanylate_Cyclase"/>
</dbReference>
<name>A0A267MDV1_9FIRM</name>
<dbReference type="RefSeq" id="WP_095135225.1">
    <property type="nucleotide sequence ID" value="NZ_NIBG01000024.1"/>
</dbReference>
<evidence type="ECO:0000259" key="4">
    <source>
        <dbReference type="PROSITE" id="PS50887"/>
    </source>
</evidence>
<keyword evidence="1" id="KW-0175">Coiled coil</keyword>
<evidence type="ECO:0000313" key="5">
    <source>
        <dbReference type="EMBL" id="PAB57657.1"/>
    </source>
</evidence>
<gene>
    <name evidence="5" type="ORF">CCE28_18520</name>
</gene>
<dbReference type="SMART" id="SM00267">
    <property type="entry name" value="GGDEF"/>
    <property type="match status" value="1"/>
</dbReference>
<dbReference type="Pfam" id="PF00990">
    <property type="entry name" value="GGDEF"/>
    <property type="match status" value="1"/>
</dbReference>
<dbReference type="SUPFAM" id="SSF55073">
    <property type="entry name" value="Nucleotide cyclase"/>
    <property type="match status" value="1"/>
</dbReference>
<feature type="domain" description="GGDEF" evidence="4">
    <location>
        <begin position="413"/>
        <end position="537"/>
    </location>
</feature>
<dbReference type="InterPro" id="IPR003660">
    <property type="entry name" value="HAMP_dom"/>
</dbReference>
<feature type="transmembrane region" description="Helical" evidence="2">
    <location>
        <begin position="6"/>
        <end position="25"/>
    </location>
</feature>
<keyword evidence="2" id="KW-1133">Transmembrane helix</keyword>
<feature type="coiled-coil region" evidence="1">
    <location>
        <begin position="358"/>
        <end position="385"/>
    </location>
</feature>
<evidence type="ECO:0008006" key="7">
    <source>
        <dbReference type="Google" id="ProtNLM"/>
    </source>
</evidence>
<dbReference type="Gene3D" id="3.30.450.20">
    <property type="entry name" value="PAS domain"/>
    <property type="match status" value="1"/>
</dbReference>
<dbReference type="EMBL" id="NIBG01000024">
    <property type="protein sequence ID" value="PAB57657.1"/>
    <property type="molecule type" value="Genomic_DNA"/>
</dbReference>
<dbReference type="OrthoDB" id="9805474at2"/>
<evidence type="ECO:0000259" key="3">
    <source>
        <dbReference type="PROSITE" id="PS50885"/>
    </source>
</evidence>
<dbReference type="InterPro" id="IPR029787">
    <property type="entry name" value="Nucleotide_cyclase"/>
</dbReference>
<feature type="transmembrane region" description="Helical" evidence="2">
    <location>
        <begin position="287"/>
        <end position="309"/>
    </location>
</feature>
<dbReference type="GO" id="GO:0043709">
    <property type="term" value="P:cell adhesion involved in single-species biofilm formation"/>
    <property type="evidence" value="ECO:0007669"/>
    <property type="project" value="TreeGrafter"/>
</dbReference>
<keyword evidence="2" id="KW-0812">Transmembrane</keyword>
<evidence type="ECO:0000313" key="6">
    <source>
        <dbReference type="Proteomes" id="UP000216024"/>
    </source>
</evidence>
<dbReference type="PROSITE" id="PS50885">
    <property type="entry name" value="HAMP"/>
    <property type="match status" value="1"/>
</dbReference>
<protein>
    <recommendedName>
        <fullName evidence="7">GGDEF domain-containing protein</fullName>
    </recommendedName>
</protein>
<keyword evidence="2" id="KW-0472">Membrane</keyword>
<dbReference type="Pfam" id="PF00672">
    <property type="entry name" value="HAMP"/>
    <property type="match status" value="1"/>
</dbReference>
<dbReference type="Gene3D" id="6.10.340.10">
    <property type="match status" value="1"/>
</dbReference>
<sequence length="537" mass="62902">MNKGSIRAKILMYLLLISIIPLMFVQYVRFTEVKTAIEEKEFSKMENFYENIENIFKSFLVYCETDLNTLTESIENNITKDVDKEHISNKLQTFISSRRYYNEVAYIDESGKEIISIRKDSDDLYKFSNGENTIVHTEIVSKLEKGQIYIGNMEKDVKNYSNILVQGVYKENQLVGYIKVKLKMDMLLKRVKNYVKRNGYENAPIMINSQGLHIFHPEQDKVWTQIEDEKILNMIDGNNKDMLVHKENKQVIAFRKMDLPHNMDESIYMVLYIDEDKYIHENLNSRLLFEVIYAGAILITLGVLITIYLTKPILKLADTVEEVGRGNFDIEIDIKSGDEIEVLGNKIQEMANHLKYMYNNMEKLVEERTKELKVAHKELKELANTDSLTGLYNRHYFNRFIETQEEVIKDNKSSFSIFIIDIDKFKYINDFYGHNVGDVVLVQVANILKSSTTHKDVVVRYGGDEFLIGLVDSNKQRVQGLVNNIRYKVNRWNRDSSVLSHDLCLSIGHEEYGFKSTIKECIKRADEKMYEDKRRKR</sequence>
<dbReference type="SUPFAM" id="SSF158472">
    <property type="entry name" value="HAMP domain-like"/>
    <property type="match status" value="1"/>
</dbReference>
<dbReference type="PANTHER" id="PTHR45138:SF9">
    <property type="entry name" value="DIGUANYLATE CYCLASE DGCM-RELATED"/>
    <property type="match status" value="1"/>
</dbReference>
<dbReference type="PANTHER" id="PTHR45138">
    <property type="entry name" value="REGULATORY COMPONENTS OF SENSORY TRANSDUCTION SYSTEM"/>
    <property type="match status" value="1"/>
</dbReference>
<dbReference type="CDD" id="cd01949">
    <property type="entry name" value="GGDEF"/>
    <property type="match status" value="1"/>
</dbReference>
<evidence type="ECO:0000256" key="2">
    <source>
        <dbReference type="SAM" id="Phobius"/>
    </source>
</evidence>
<dbReference type="InterPro" id="IPR000160">
    <property type="entry name" value="GGDEF_dom"/>
</dbReference>
<dbReference type="Gene3D" id="3.30.70.270">
    <property type="match status" value="1"/>
</dbReference>
<dbReference type="PROSITE" id="PS50887">
    <property type="entry name" value="GGDEF"/>
    <property type="match status" value="1"/>
</dbReference>
<dbReference type="CDD" id="cd06225">
    <property type="entry name" value="HAMP"/>
    <property type="match status" value="1"/>
</dbReference>
<dbReference type="InterPro" id="IPR029151">
    <property type="entry name" value="Sensor-like_sf"/>
</dbReference>
<dbReference type="GO" id="GO:0052621">
    <property type="term" value="F:diguanylate cyclase activity"/>
    <property type="evidence" value="ECO:0007669"/>
    <property type="project" value="TreeGrafter"/>
</dbReference>
<dbReference type="GO" id="GO:0005886">
    <property type="term" value="C:plasma membrane"/>
    <property type="evidence" value="ECO:0007669"/>
    <property type="project" value="TreeGrafter"/>
</dbReference>
<evidence type="ECO:0000256" key="1">
    <source>
        <dbReference type="SAM" id="Coils"/>
    </source>
</evidence>
<dbReference type="SMART" id="SM00304">
    <property type="entry name" value="HAMP"/>
    <property type="match status" value="1"/>
</dbReference>
<keyword evidence="6" id="KW-1185">Reference proteome</keyword>